<protein>
    <submittedName>
        <fullName evidence="2">Uncharacterized protein</fullName>
    </submittedName>
</protein>
<dbReference type="AlphaFoldDB" id="A0AAE1ELJ5"/>
<feature type="compositionally biased region" description="Basic residues" evidence="1">
    <location>
        <begin position="30"/>
        <end position="42"/>
    </location>
</feature>
<evidence type="ECO:0000313" key="2">
    <source>
        <dbReference type="EMBL" id="KAK3856243.1"/>
    </source>
</evidence>
<evidence type="ECO:0000256" key="1">
    <source>
        <dbReference type="SAM" id="MobiDB-lite"/>
    </source>
</evidence>
<feature type="region of interest" description="Disordered" evidence="1">
    <location>
        <begin position="30"/>
        <end position="60"/>
    </location>
</feature>
<accession>A0AAE1ELJ5</accession>
<dbReference type="EMBL" id="JAWQEG010005947">
    <property type="protein sequence ID" value="KAK3856243.1"/>
    <property type="molecule type" value="Genomic_DNA"/>
</dbReference>
<comment type="caution">
    <text evidence="2">The sequence shown here is derived from an EMBL/GenBank/DDBJ whole genome shotgun (WGS) entry which is preliminary data.</text>
</comment>
<sequence>MSTRDSSSLAFSANSILVCRPASSWASRRSTRHSRVRCRQVRPPRPTRAMMARAAGQGGRRPLLSASLTITVGWAATSTGLSYPSRALTTITTPAGCHHAHHAAVTTAPHAHTHSLTAAAELHKRTRLNTARHDHPLSPSEHN</sequence>
<name>A0AAE1ELJ5_PETCI</name>
<keyword evidence="3" id="KW-1185">Reference proteome</keyword>
<organism evidence="2 3">
    <name type="scientific">Petrolisthes cinctipes</name>
    <name type="common">Flat porcelain crab</name>
    <dbReference type="NCBI Taxonomy" id="88211"/>
    <lineage>
        <taxon>Eukaryota</taxon>
        <taxon>Metazoa</taxon>
        <taxon>Ecdysozoa</taxon>
        <taxon>Arthropoda</taxon>
        <taxon>Crustacea</taxon>
        <taxon>Multicrustacea</taxon>
        <taxon>Malacostraca</taxon>
        <taxon>Eumalacostraca</taxon>
        <taxon>Eucarida</taxon>
        <taxon>Decapoda</taxon>
        <taxon>Pleocyemata</taxon>
        <taxon>Anomura</taxon>
        <taxon>Galatheoidea</taxon>
        <taxon>Porcellanidae</taxon>
        <taxon>Petrolisthes</taxon>
    </lineage>
</organism>
<gene>
    <name evidence="2" type="ORF">Pcinc_037425</name>
</gene>
<evidence type="ECO:0000313" key="3">
    <source>
        <dbReference type="Proteomes" id="UP001286313"/>
    </source>
</evidence>
<reference evidence="2" key="1">
    <citation type="submission" date="2023-10" db="EMBL/GenBank/DDBJ databases">
        <title>Genome assemblies of two species of porcelain crab, Petrolisthes cinctipes and Petrolisthes manimaculis (Anomura: Porcellanidae).</title>
        <authorList>
            <person name="Angst P."/>
        </authorList>
    </citation>
    <scope>NUCLEOTIDE SEQUENCE</scope>
    <source>
        <strain evidence="2">PB745_01</strain>
        <tissue evidence="2">Gill</tissue>
    </source>
</reference>
<dbReference type="Proteomes" id="UP001286313">
    <property type="component" value="Unassembled WGS sequence"/>
</dbReference>
<proteinExistence type="predicted"/>